<name>A0ABP9Y164_9FUNG</name>
<evidence type="ECO:0000256" key="1">
    <source>
        <dbReference type="SAM" id="MobiDB-lite"/>
    </source>
</evidence>
<gene>
    <name evidence="2" type="ORF">HPULCUR_006183</name>
</gene>
<keyword evidence="3" id="KW-1185">Reference proteome</keyword>
<sequence length="328" mass="37198">MHKPSDKQVKFNKTDEKNPFHARNDKLQEAILALGGTKGDLKYLEDVDTEETENLVTGADEKAEASLQKELKSFMNNIGLSAVKYDQEIDTEDEIEEEEEEEEESEAEVAEEEESEEESSEAESEAEEEQVPVAVAISDMKIHEPKRIPSKNLLVEPTPFWYKVAVPQISIQGVKRLSPVETAEKYSFARELLTEENTKSEKHPLLTSSNRSFMSNIITSGTLNDKVSALTLMFRESPLHGIKTLDTLMAMGRKKGRNESVMAVTSLKDLFIGSVLPDRKMIYFADRPLASKDVTELHLLLWVFEDHLKKTYLEFLQLIEVSVLARVF</sequence>
<dbReference type="PANTHER" id="PTHR12048">
    <property type="entry name" value="CCAAT-BINDING FACTOR-RELATED"/>
    <property type="match status" value="1"/>
</dbReference>
<feature type="compositionally biased region" description="Acidic residues" evidence="1">
    <location>
        <begin position="88"/>
        <end position="130"/>
    </location>
</feature>
<evidence type="ECO:0000313" key="2">
    <source>
        <dbReference type="EMBL" id="GAA5800747.1"/>
    </source>
</evidence>
<organism evidence="2 3">
    <name type="scientific">Helicostylum pulchrum</name>
    <dbReference type="NCBI Taxonomy" id="562976"/>
    <lineage>
        <taxon>Eukaryota</taxon>
        <taxon>Fungi</taxon>
        <taxon>Fungi incertae sedis</taxon>
        <taxon>Mucoromycota</taxon>
        <taxon>Mucoromycotina</taxon>
        <taxon>Mucoromycetes</taxon>
        <taxon>Mucorales</taxon>
        <taxon>Mucorineae</taxon>
        <taxon>Mucoraceae</taxon>
        <taxon>Helicostylum</taxon>
    </lineage>
</organism>
<evidence type="ECO:0000313" key="3">
    <source>
        <dbReference type="Proteomes" id="UP001476247"/>
    </source>
</evidence>
<dbReference type="EMBL" id="BAABUJ010000016">
    <property type="protein sequence ID" value="GAA5800747.1"/>
    <property type="molecule type" value="Genomic_DNA"/>
</dbReference>
<protein>
    <submittedName>
        <fullName evidence="2">Uncharacterized protein</fullName>
    </submittedName>
</protein>
<accession>A0ABP9Y164</accession>
<dbReference type="InterPro" id="IPR040155">
    <property type="entry name" value="CEBPZ/Mak21-like"/>
</dbReference>
<reference evidence="2 3" key="1">
    <citation type="submission" date="2024-04" db="EMBL/GenBank/DDBJ databases">
        <title>genome sequences of Mucor flavus KT1a and Helicostylum pulchrum KT1b strains isolation_sourced from the surface of a dry-aged beef.</title>
        <authorList>
            <person name="Toyotome T."/>
            <person name="Hosono M."/>
            <person name="Torimaru M."/>
            <person name="Fukuda K."/>
            <person name="Mikami N."/>
        </authorList>
    </citation>
    <scope>NUCLEOTIDE SEQUENCE [LARGE SCALE GENOMIC DNA]</scope>
    <source>
        <strain evidence="2 3">KT1b</strain>
    </source>
</reference>
<feature type="region of interest" description="Disordered" evidence="1">
    <location>
        <begin position="85"/>
        <end position="131"/>
    </location>
</feature>
<dbReference type="PANTHER" id="PTHR12048:SF0">
    <property type="entry name" value="CCAAT_ENHANCER-BINDING PROTEIN ZETA"/>
    <property type="match status" value="1"/>
</dbReference>
<comment type="caution">
    <text evidence="2">The sequence shown here is derived from an EMBL/GenBank/DDBJ whole genome shotgun (WGS) entry which is preliminary data.</text>
</comment>
<feature type="region of interest" description="Disordered" evidence="1">
    <location>
        <begin position="1"/>
        <end position="23"/>
    </location>
</feature>
<proteinExistence type="predicted"/>
<dbReference type="Proteomes" id="UP001476247">
    <property type="component" value="Unassembled WGS sequence"/>
</dbReference>